<feature type="domain" description="Major facilitator superfamily (MFS) profile" evidence="7">
    <location>
        <begin position="9"/>
        <end position="382"/>
    </location>
</feature>
<keyword evidence="3 6" id="KW-0812">Transmembrane</keyword>
<organism evidence="8 9">
    <name type="scientific">Martelella alba</name>
    <dbReference type="NCBI Taxonomy" id="2590451"/>
    <lineage>
        <taxon>Bacteria</taxon>
        <taxon>Pseudomonadati</taxon>
        <taxon>Pseudomonadota</taxon>
        <taxon>Alphaproteobacteria</taxon>
        <taxon>Hyphomicrobiales</taxon>
        <taxon>Aurantimonadaceae</taxon>
        <taxon>Martelella</taxon>
    </lineage>
</organism>
<feature type="transmembrane region" description="Helical" evidence="6">
    <location>
        <begin position="268"/>
        <end position="287"/>
    </location>
</feature>
<keyword evidence="9" id="KW-1185">Reference proteome</keyword>
<feature type="transmembrane region" description="Helical" evidence="6">
    <location>
        <begin position="75"/>
        <end position="92"/>
    </location>
</feature>
<dbReference type="GO" id="GO:0005886">
    <property type="term" value="C:plasma membrane"/>
    <property type="evidence" value="ECO:0007669"/>
    <property type="project" value="UniProtKB-SubCell"/>
</dbReference>
<dbReference type="CDD" id="cd17324">
    <property type="entry name" value="MFS_NepI_like"/>
    <property type="match status" value="1"/>
</dbReference>
<evidence type="ECO:0000256" key="4">
    <source>
        <dbReference type="ARBA" id="ARBA00022989"/>
    </source>
</evidence>
<dbReference type="PANTHER" id="PTHR43124:SF8">
    <property type="entry name" value="INNER MEMBRANE TRANSPORT PROTEIN YDHP"/>
    <property type="match status" value="1"/>
</dbReference>
<evidence type="ECO:0000256" key="1">
    <source>
        <dbReference type="ARBA" id="ARBA00004651"/>
    </source>
</evidence>
<dbReference type="AlphaFoldDB" id="A0A506TYM6"/>
<dbReference type="PROSITE" id="PS50850">
    <property type="entry name" value="MFS"/>
    <property type="match status" value="1"/>
</dbReference>
<feature type="transmembrane region" description="Helical" evidence="6">
    <location>
        <begin position="104"/>
        <end position="126"/>
    </location>
</feature>
<evidence type="ECO:0000256" key="2">
    <source>
        <dbReference type="ARBA" id="ARBA00022475"/>
    </source>
</evidence>
<feature type="transmembrane region" description="Helical" evidence="6">
    <location>
        <begin position="293"/>
        <end position="311"/>
    </location>
</feature>
<proteinExistence type="predicted"/>
<feature type="transmembrane region" description="Helical" evidence="6">
    <location>
        <begin position="133"/>
        <end position="155"/>
    </location>
</feature>
<dbReference type="SUPFAM" id="SSF103473">
    <property type="entry name" value="MFS general substrate transporter"/>
    <property type="match status" value="1"/>
</dbReference>
<evidence type="ECO:0000313" key="8">
    <source>
        <dbReference type="EMBL" id="TPW26426.1"/>
    </source>
</evidence>
<dbReference type="RefSeq" id="WP_141151230.1">
    <property type="nucleotide sequence ID" value="NZ_VHLG01000030.1"/>
</dbReference>
<reference evidence="8 9" key="1">
    <citation type="submission" date="2019-06" db="EMBL/GenBank/DDBJ databases">
        <authorList>
            <person name="Li M."/>
        </authorList>
    </citation>
    <scope>NUCLEOTIDE SEQUENCE [LARGE SCALE GENOMIC DNA]</scope>
    <source>
        <strain evidence="8 9">BGMRC2036</strain>
    </source>
</reference>
<feature type="transmembrane region" description="Helical" evidence="6">
    <location>
        <begin position="332"/>
        <end position="352"/>
    </location>
</feature>
<keyword evidence="5 6" id="KW-0472">Membrane</keyword>
<dbReference type="OrthoDB" id="9788453at2"/>
<feature type="transmembrane region" description="Helical" evidence="6">
    <location>
        <begin position="205"/>
        <end position="228"/>
    </location>
</feature>
<dbReference type="Pfam" id="PF07690">
    <property type="entry name" value="MFS_1"/>
    <property type="match status" value="1"/>
</dbReference>
<dbReference type="PANTHER" id="PTHR43124">
    <property type="entry name" value="PURINE EFFLUX PUMP PBUE"/>
    <property type="match status" value="1"/>
</dbReference>
<sequence>MNSLKFNPALWALSLGSFAIGLTEFSPMGLLPMIASDLNVSIPNAGLVVTAYAFGVTIFAPLVTLAVGRMARNRILILLALILALGNLLAAMSPSYGVLLAARVLTALCQGTFFGVGAIVAASLVAPDRQAGAVAAVFMGLTVANVAGVPAMTYLGEAAGWRVPFLVIVALSILTVLALLRALPHQPAEQQGDTMSEVRVLMQRPVLFALGMTVLTSTGQFTVFTYIAPMLENATAASTAMVTLALVVVGLGMTVGNALGGRAADKSLQITLIATLVGLIAVLILLYAAIGHFAPTLLLLFIWGGLCFALVPTMQMRVMSAAEGMSSLASSVNIGAFNLGNGLGAVVGGMVIRNGFSYPMIALASAFVFAIPLIFVLLQSVRQRPCAASA</sequence>
<dbReference type="Gene3D" id="1.20.1250.20">
    <property type="entry name" value="MFS general substrate transporter like domains"/>
    <property type="match status" value="1"/>
</dbReference>
<accession>A0A506TYM6</accession>
<feature type="transmembrane region" description="Helical" evidence="6">
    <location>
        <begin position="161"/>
        <end position="184"/>
    </location>
</feature>
<evidence type="ECO:0000256" key="3">
    <source>
        <dbReference type="ARBA" id="ARBA00022692"/>
    </source>
</evidence>
<dbReference type="InterPro" id="IPR036259">
    <property type="entry name" value="MFS_trans_sf"/>
</dbReference>
<dbReference type="Proteomes" id="UP000318801">
    <property type="component" value="Unassembled WGS sequence"/>
</dbReference>
<gene>
    <name evidence="8" type="ORF">FJU08_22235</name>
</gene>
<protein>
    <submittedName>
        <fullName evidence="8">MFS transporter</fullName>
    </submittedName>
</protein>
<name>A0A506TYM6_9HYPH</name>
<comment type="subcellular location">
    <subcellularLocation>
        <location evidence="1">Cell membrane</location>
        <topology evidence="1">Multi-pass membrane protein</topology>
    </subcellularLocation>
</comment>
<dbReference type="EMBL" id="VHLG01000030">
    <property type="protein sequence ID" value="TPW26426.1"/>
    <property type="molecule type" value="Genomic_DNA"/>
</dbReference>
<dbReference type="GO" id="GO:0022857">
    <property type="term" value="F:transmembrane transporter activity"/>
    <property type="evidence" value="ECO:0007669"/>
    <property type="project" value="InterPro"/>
</dbReference>
<feature type="transmembrane region" description="Helical" evidence="6">
    <location>
        <begin position="358"/>
        <end position="378"/>
    </location>
</feature>
<evidence type="ECO:0000259" key="7">
    <source>
        <dbReference type="PROSITE" id="PS50850"/>
    </source>
</evidence>
<dbReference type="InterPro" id="IPR020846">
    <property type="entry name" value="MFS_dom"/>
</dbReference>
<evidence type="ECO:0000256" key="5">
    <source>
        <dbReference type="ARBA" id="ARBA00023136"/>
    </source>
</evidence>
<evidence type="ECO:0000313" key="9">
    <source>
        <dbReference type="Proteomes" id="UP000318801"/>
    </source>
</evidence>
<keyword evidence="4 6" id="KW-1133">Transmembrane helix</keyword>
<keyword evidence="2" id="KW-1003">Cell membrane</keyword>
<feature type="transmembrane region" description="Helical" evidence="6">
    <location>
        <begin position="49"/>
        <end position="68"/>
    </location>
</feature>
<evidence type="ECO:0000256" key="6">
    <source>
        <dbReference type="SAM" id="Phobius"/>
    </source>
</evidence>
<comment type="caution">
    <text evidence="8">The sequence shown here is derived from an EMBL/GenBank/DDBJ whole genome shotgun (WGS) entry which is preliminary data.</text>
</comment>
<dbReference type="InterPro" id="IPR050189">
    <property type="entry name" value="MFS_Efflux_Transporters"/>
</dbReference>
<dbReference type="InterPro" id="IPR011701">
    <property type="entry name" value="MFS"/>
</dbReference>
<feature type="transmembrane region" description="Helical" evidence="6">
    <location>
        <begin position="234"/>
        <end position="256"/>
    </location>
</feature>